<gene>
    <name evidence="1" type="ORF">S12H4_51239</name>
</gene>
<sequence>AVVEYWVMKARDAGALRNILDAAKKQEEAATRVRGVFHVILKLSIIGMIPRKRVSGPDDVRGTIYEQEEPKDELGFNFLAGKKLWDVCGRGVEYEAELIRLKKEMEA</sequence>
<proteinExistence type="predicted"/>
<evidence type="ECO:0000313" key="1">
    <source>
        <dbReference type="EMBL" id="GAJ12396.1"/>
    </source>
</evidence>
<dbReference type="EMBL" id="BARW01032360">
    <property type="protein sequence ID" value="GAJ12396.1"/>
    <property type="molecule type" value="Genomic_DNA"/>
</dbReference>
<dbReference type="AlphaFoldDB" id="X1VE66"/>
<name>X1VE66_9ZZZZ</name>
<reference evidence="1" key="1">
    <citation type="journal article" date="2014" name="Front. Microbiol.">
        <title>High frequency of phylogenetically diverse reductive dehalogenase-homologous genes in deep subseafloor sedimentary metagenomes.</title>
        <authorList>
            <person name="Kawai M."/>
            <person name="Futagami T."/>
            <person name="Toyoda A."/>
            <person name="Takaki Y."/>
            <person name="Nishi S."/>
            <person name="Hori S."/>
            <person name="Arai W."/>
            <person name="Tsubouchi T."/>
            <person name="Morono Y."/>
            <person name="Uchiyama I."/>
            <person name="Ito T."/>
            <person name="Fujiyama A."/>
            <person name="Inagaki F."/>
            <person name="Takami H."/>
        </authorList>
    </citation>
    <scope>NUCLEOTIDE SEQUENCE</scope>
    <source>
        <strain evidence="1">Expedition CK06-06</strain>
    </source>
</reference>
<feature type="non-terminal residue" evidence="1">
    <location>
        <position position="1"/>
    </location>
</feature>
<comment type="caution">
    <text evidence="1">The sequence shown here is derived from an EMBL/GenBank/DDBJ whole genome shotgun (WGS) entry which is preliminary data.</text>
</comment>
<organism evidence="1">
    <name type="scientific">marine sediment metagenome</name>
    <dbReference type="NCBI Taxonomy" id="412755"/>
    <lineage>
        <taxon>unclassified sequences</taxon>
        <taxon>metagenomes</taxon>
        <taxon>ecological metagenomes</taxon>
    </lineage>
</organism>
<protein>
    <submittedName>
        <fullName evidence="1">Uncharacterized protein</fullName>
    </submittedName>
</protein>
<accession>X1VE66</accession>